<dbReference type="AlphaFoldDB" id="A0A5C5WBD5"/>
<feature type="transmembrane region" description="Helical" evidence="1">
    <location>
        <begin position="7"/>
        <end position="29"/>
    </location>
</feature>
<name>A0A5C5WBD5_9BACT</name>
<comment type="caution">
    <text evidence="2">The sequence shown here is derived from an EMBL/GenBank/DDBJ whole genome shotgun (WGS) entry which is preliminary data.</text>
</comment>
<dbReference type="Proteomes" id="UP000316598">
    <property type="component" value="Unassembled WGS sequence"/>
</dbReference>
<reference evidence="2 3" key="1">
    <citation type="submission" date="2019-02" db="EMBL/GenBank/DDBJ databases">
        <title>Deep-cultivation of Planctomycetes and their phenomic and genomic characterization uncovers novel biology.</title>
        <authorList>
            <person name="Wiegand S."/>
            <person name="Jogler M."/>
            <person name="Boedeker C."/>
            <person name="Pinto D."/>
            <person name="Vollmers J."/>
            <person name="Rivas-Marin E."/>
            <person name="Kohn T."/>
            <person name="Peeters S.H."/>
            <person name="Heuer A."/>
            <person name="Rast P."/>
            <person name="Oberbeckmann S."/>
            <person name="Bunk B."/>
            <person name="Jeske O."/>
            <person name="Meyerdierks A."/>
            <person name="Storesund J.E."/>
            <person name="Kallscheuer N."/>
            <person name="Luecker S."/>
            <person name="Lage O.M."/>
            <person name="Pohl T."/>
            <person name="Merkel B.J."/>
            <person name="Hornburger P."/>
            <person name="Mueller R.-W."/>
            <person name="Bruemmer F."/>
            <person name="Labrenz M."/>
            <person name="Spormann A.M."/>
            <person name="Op Den Camp H."/>
            <person name="Overmann J."/>
            <person name="Amann R."/>
            <person name="Jetten M.S.M."/>
            <person name="Mascher T."/>
            <person name="Medema M.H."/>
            <person name="Devos D.P."/>
            <person name="Kaster A.-K."/>
            <person name="Ovreas L."/>
            <person name="Rohde M."/>
            <person name="Galperin M.Y."/>
            <person name="Jogler C."/>
        </authorList>
    </citation>
    <scope>NUCLEOTIDE SEQUENCE [LARGE SCALE GENOMIC DNA]</scope>
    <source>
        <strain evidence="2 3">Pla22</strain>
    </source>
</reference>
<accession>A0A5C5WBD5</accession>
<sequence>MARIINYFTALMFLLGTAIIYQNTFVPWLEPVAAQPVPARPAQELRGNDSLRDLFAEDSWQRGSCKCLQTSEGMLLFEKWEQSGGDQWKLWPVTVVLGRGISAKKDDQPIILEAAQGAEIKFTSSLDVMSGGAPPIDRGRMIGPVHIYRADPHKQNAESDRSIDLRTSNVGIDRKKLWTTDAIEMQFGRARMIGRDLTIHLAGNPISNSSGSPASILDRMELIYLDELVMPLEKSDATVEIQCSGRVEYDFAIDHLMMRDEVSLIHRSATGQVDDFRCDSIELGLNNPTDSTILRTGPLDWVNRIVAKGNPAAANLPSFDASITGDQIDVDVSRGRIEAIGKQGIRIRRGGISASLANLVYQFDPRDPKRIGNILVDGPGIVSIDDPEVAVRKAQWAGALEVKPEKLNADDATNANVSVYVEDDVQAWLVDGGEFSADNVEGILKSVDSKVPGERPSLAPEQFDIKGNVRINTTAIAADTQRLRLFFVDDERAPVPRKAAPPASPLRQWVSQPTTNNLVDQPSSAVAPVARSRPEVSGDIIIAQLRRTTTGLSAKQLKVEGNVRVSHKIEANGQNLDTVLTGELLQLLNHGGEDVLQLGSGIESPARFEIGDGFFVGPEIQIRPRENIIWIKDAGEFQLPSNALPTGLAGQNGSSKIQWIKPPYCRWQGEMLFDGRKIQLTDGVDISAAILNGTEPWEFKMSGERLEVDLWDDVNLQDMAAVRQARVQAITLLKSNEHPVFVEAFQRAADGVLEAKHLLYAHSITMSPGMTAPQFALLSPEQRANASVGSGKIVGEGPGWYRAWVPSPSEGPMQHDQTATMVDDAERPLTGIHLTYNDQMTADLTTRALTFERGVRVGSRSVTHWEDTFNAAEMTALGVGESTLDCDQLRVAMEPPLPGRPAIGVATIPWEMQAISGVVFRTRSDKGLLEGTASRAAYAASKDMFTAQGAPSRPAIIRRSLPDGTPQLETAVRSMVIRPRTMTIDSMEFERGSVATPTQGISASGAANRR</sequence>
<evidence type="ECO:0008006" key="4">
    <source>
        <dbReference type="Google" id="ProtNLM"/>
    </source>
</evidence>
<dbReference type="OrthoDB" id="219504at2"/>
<evidence type="ECO:0000313" key="2">
    <source>
        <dbReference type="EMBL" id="TWT48178.1"/>
    </source>
</evidence>
<evidence type="ECO:0000256" key="1">
    <source>
        <dbReference type="SAM" id="Phobius"/>
    </source>
</evidence>
<proteinExistence type="predicted"/>
<keyword evidence="1" id="KW-1133">Transmembrane helix</keyword>
<evidence type="ECO:0000313" key="3">
    <source>
        <dbReference type="Proteomes" id="UP000316598"/>
    </source>
</evidence>
<keyword evidence="1" id="KW-0472">Membrane</keyword>
<protein>
    <recommendedName>
        <fullName evidence="4">OstA-like protein</fullName>
    </recommendedName>
</protein>
<keyword evidence="1" id="KW-0812">Transmembrane</keyword>
<keyword evidence="3" id="KW-1185">Reference proteome</keyword>
<gene>
    <name evidence="2" type="ORF">Pla22_51790</name>
</gene>
<dbReference type="EMBL" id="SJPI01000004">
    <property type="protein sequence ID" value="TWT48178.1"/>
    <property type="molecule type" value="Genomic_DNA"/>
</dbReference>
<organism evidence="2 3">
    <name type="scientific">Rubripirellula amarantea</name>
    <dbReference type="NCBI Taxonomy" id="2527999"/>
    <lineage>
        <taxon>Bacteria</taxon>
        <taxon>Pseudomonadati</taxon>
        <taxon>Planctomycetota</taxon>
        <taxon>Planctomycetia</taxon>
        <taxon>Pirellulales</taxon>
        <taxon>Pirellulaceae</taxon>
        <taxon>Rubripirellula</taxon>
    </lineage>
</organism>
<dbReference type="RefSeq" id="WP_146517577.1">
    <property type="nucleotide sequence ID" value="NZ_SJPI01000004.1"/>
</dbReference>